<reference evidence="2" key="1">
    <citation type="journal article" date="2020" name="Stud. Mycol.">
        <title>101 Dothideomycetes genomes: a test case for predicting lifestyles and emergence of pathogens.</title>
        <authorList>
            <person name="Haridas S."/>
            <person name="Albert R."/>
            <person name="Binder M."/>
            <person name="Bloem J."/>
            <person name="Labutti K."/>
            <person name="Salamov A."/>
            <person name="Andreopoulos B."/>
            <person name="Baker S."/>
            <person name="Barry K."/>
            <person name="Bills G."/>
            <person name="Bluhm B."/>
            <person name="Cannon C."/>
            <person name="Castanera R."/>
            <person name="Culley D."/>
            <person name="Daum C."/>
            <person name="Ezra D."/>
            <person name="Gonzalez J."/>
            <person name="Henrissat B."/>
            <person name="Kuo A."/>
            <person name="Liang C."/>
            <person name="Lipzen A."/>
            <person name="Lutzoni F."/>
            <person name="Magnuson J."/>
            <person name="Mondo S."/>
            <person name="Nolan M."/>
            <person name="Ohm R."/>
            <person name="Pangilinan J."/>
            <person name="Park H.-J."/>
            <person name="Ramirez L."/>
            <person name="Alfaro M."/>
            <person name="Sun H."/>
            <person name="Tritt A."/>
            <person name="Yoshinaga Y."/>
            <person name="Zwiers L.-H."/>
            <person name="Turgeon B."/>
            <person name="Goodwin S."/>
            <person name="Spatafora J."/>
            <person name="Crous P."/>
            <person name="Grigoriev I."/>
        </authorList>
    </citation>
    <scope>NUCLEOTIDE SEQUENCE</scope>
    <source>
        <strain evidence="2">CBS 675.92</strain>
    </source>
</reference>
<sequence length="330" mass="37498">MSGPTEEYQNCGCDFVRVDCRCGRPMSNFWLTDSYLQGCFPDGVPPLYPPDFPKSRFRLCATAKRAQEANIPAEREAPIPGVFLTALPQCIFFCDWGTVYLISFPSEDIRCAFCYQNYVEKHLSEGRGEYLPDCPLYSKQGVDVDPERVDRRTFLSLPYTEQRKSYSRAYDLKRRLHGQHITYVRKEFGNASWMPWACETAYEKHLKYHKLYKHLIALRKRRDEGENVSEEIKTVSTALEANKLKKNKPTAGAATASQSAISKEITPSSAPAPIPYGSMQSNYPSQQPSAYSSPFDSADDDFTVDPNEMDFNAETTNNMDQYGRDNLPLG</sequence>
<gene>
    <name evidence="2" type="ORF">CC80DRAFT_502931</name>
</gene>
<feature type="region of interest" description="Disordered" evidence="1">
    <location>
        <begin position="249"/>
        <end position="330"/>
    </location>
</feature>
<evidence type="ECO:0000313" key="3">
    <source>
        <dbReference type="Proteomes" id="UP000800035"/>
    </source>
</evidence>
<organism evidence="2 3">
    <name type="scientific">Byssothecium circinans</name>
    <dbReference type="NCBI Taxonomy" id="147558"/>
    <lineage>
        <taxon>Eukaryota</taxon>
        <taxon>Fungi</taxon>
        <taxon>Dikarya</taxon>
        <taxon>Ascomycota</taxon>
        <taxon>Pezizomycotina</taxon>
        <taxon>Dothideomycetes</taxon>
        <taxon>Pleosporomycetidae</taxon>
        <taxon>Pleosporales</taxon>
        <taxon>Massarineae</taxon>
        <taxon>Massarinaceae</taxon>
        <taxon>Byssothecium</taxon>
    </lineage>
</organism>
<evidence type="ECO:0000313" key="2">
    <source>
        <dbReference type="EMBL" id="KAF1958132.1"/>
    </source>
</evidence>
<keyword evidence="3" id="KW-1185">Reference proteome</keyword>
<dbReference type="Proteomes" id="UP000800035">
    <property type="component" value="Unassembled WGS sequence"/>
</dbReference>
<dbReference type="AlphaFoldDB" id="A0A6A5U2R7"/>
<evidence type="ECO:0000256" key="1">
    <source>
        <dbReference type="SAM" id="MobiDB-lite"/>
    </source>
</evidence>
<protein>
    <submittedName>
        <fullName evidence="2">Uncharacterized protein</fullName>
    </submittedName>
</protein>
<feature type="compositionally biased region" description="Low complexity" evidence="1">
    <location>
        <begin position="280"/>
        <end position="294"/>
    </location>
</feature>
<proteinExistence type="predicted"/>
<accession>A0A6A5U2R7</accession>
<name>A0A6A5U2R7_9PLEO</name>
<feature type="compositionally biased region" description="Polar residues" evidence="1">
    <location>
        <begin position="255"/>
        <end position="269"/>
    </location>
</feature>
<dbReference type="EMBL" id="ML976987">
    <property type="protein sequence ID" value="KAF1958132.1"/>
    <property type="molecule type" value="Genomic_DNA"/>
</dbReference>